<organism evidence="3 4">
    <name type="scientific">Mycolicibacterium celeriflavum</name>
    <name type="common">Mycobacterium celeriflavum</name>
    <dbReference type="NCBI Taxonomy" id="1249101"/>
    <lineage>
        <taxon>Bacteria</taxon>
        <taxon>Bacillati</taxon>
        <taxon>Actinomycetota</taxon>
        <taxon>Actinomycetes</taxon>
        <taxon>Mycobacteriales</taxon>
        <taxon>Mycobacteriaceae</taxon>
        <taxon>Mycolicibacterium</taxon>
    </lineage>
</organism>
<protein>
    <recommendedName>
        <fullName evidence="5">DUF1254 domain-containing protein</fullName>
    </recommendedName>
</protein>
<name>A0A7I7RMV8_MYCCF</name>
<evidence type="ECO:0000259" key="1">
    <source>
        <dbReference type="Pfam" id="PF06742"/>
    </source>
</evidence>
<dbReference type="InterPro" id="IPR010679">
    <property type="entry name" value="DUF1254"/>
</dbReference>
<dbReference type="Pfam" id="PF06863">
    <property type="entry name" value="DUF1254"/>
    <property type="match status" value="1"/>
</dbReference>
<accession>A0A7I7RMV8</accession>
<dbReference type="PANTHER" id="PTHR36509">
    <property type="entry name" value="BLL3101 PROTEIN"/>
    <property type="match status" value="1"/>
</dbReference>
<dbReference type="InterPro" id="IPR037050">
    <property type="entry name" value="DUF1254_sf"/>
</dbReference>
<dbReference type="PANTHER" id="PTHR36509:SF2">
    <property type="entry name" value="BLL3101 PROTEIN"/>
    <property type="match status" value="1"/>
</dbReference>
<feature type="domain" description="DUF1214" evidence="1">
    <location>
        <begin position="328"/>
        <end position="435"/>
    </location>
</feature>
<dbReference type="EMBL" id="AP022591">
    <property type="protein sequence ID" value="BBY45219.1"/>
    <property type="molecule type" value="Genomic_DNA"/>
</dbReference>
<dbReference type="KEGG" id="mcee:MCEL_35140"/>
<evidence type="ECO:0000259" key="2">
    <source>
        <dbReference type="Pfam" id="PF06863"/>
    </source>
</evidence>
<dbReference type="Proteomes" id="UP000466431">
    <property type="component" value="Chromosome"/>
</dbReference>
<evidence type="ECO:0008006" key="5">
    <source>
        <dbReference type="Google" id="ProtNLM"/>
    </source>
</evidence>
<feature type="domain" description="DUF1254" evidence="2">
    <location>
        <begin position="73"/>
        <end position="201"/>
    </location>
</feature>
<gene>
    <name evidence="3" type="ORF">MCEL_35140</name>
</gene>
<dbReference type="Gene3D" id="2.60.120.600">
    <property type="entry name" value="Domain of unknown function DUF1214, C-terminal domain"/>
    <property type="match status" value="1"/>
</dbReference>
<dbReference type="SUPFAM" id="SSF160935">
    <property type="entry name" value="VPA0735-like"/>
    <property type="match status" value="1"/>
</dbReference>
<evidence type="ECO:0000313" key="3">
    <source>
        <dbReference type="EMBL" id="BBY45219.1"/>
    </source>
</evidence>
<dbReference type="AlphaFoldDB" id="A0A7I7RMV8"/>
<dbReference type="InterPro" id="IPR037049">
    <property type="entry name" value="DUF1214_C_sf"/>
</dbReference>
<keyword evidence="4" id="KW-1185">Reference proteome</keyword>
<reference evidence="3 4" key="1">
    <citation type="journal article" date="2019" name="Emerg. Microbes Infect.">
        <title>Comprehensive subspecies identification of 175 nontuberculous mycobacteria species based on 7547 genomic profiles.</title>
        <authorList>
            <person name="Matsumoto Y."/>
            <person name="Kinjo T."/>
            <person name="Motooka D."/>
            <person name="Nabeya D."/>
            <person name="Jung N."/>
            <person name="Uechi K."/>
            <person name="Horii T."/>
            <person name="Iida T."/>
            <person name="Fujita J."/>
            <person name="Nakamura S."/>
        </authorList>
    </citation>
    <scope>NUCLEOTIDE SEQUENCE [LARGE SCALE GENOMIC DNA]</scope>
    <source>
        <strain evidence="3 4">JCM 18439</strain>
    </source>
</reference>
<dbReference type="InterPro" id="IPR010621">
    <property type="entry name" value="DUF1214"/>
</dbReference>
<dbReference type="Pfam" id="PF06742">
    <property type="entry name" value="DUF1214"/>
    <property type="match status" value="1"/>
</dbReference>
<dbReference type="Gene3D" id="2.60.40.1610">
    <property type="entry name" value="Domain of unknown function DUF1254"/>
    <property type="match status" value="1"/>
</dbReference>
<proteinExistence type="predicted"/>
<dbReference type="OrthoDB" id="40820at2"/>
<sequence length="452" mass="49228">MNTDLSAEEPLEDALLTTPASPQVIAQGLEADGYHLGISAYCWGYPLVRMERLARMYTDVSGGVPPTSYRAPINTIGWARELATPSAKDMPTANNDTLYMSAMLALDAPMVLSVPDTADRYYVINVFNMWQELEHYIGRRTTGTTAARYVLVPPGWSGPVPTGATRLDVSTTKVWLWGRLQFTQGEPVGPVHDLQDQFTLQSVSGNSTAPELPPMPSPAGDDLDFLRQLAFALASNEVKPADEALFAQFARIGLTAQGFDPARLSNEARQGVVRALADGPAAAISSIASTGTVRNGWNWVTGLDSFGFNYPMRALVAGPYLGGNGEREAMYPLRYTDADGDTLNGANKYEVKMNQQPPVEAFWSLTMYNAADKMLVENPIQRYKVGTDTPDLTVAADGSVTIAIQHEQPDPALNVNWLPAPSGDFYVILRLYQPSDSILDGSYQLPQVVKVR</sequence>
<evidence type="ECO:0000313" key="4">
    <source>
        <dbReference type="Proteomes" id="UP000466431"/>
    </source>
</evidence>